<proteinExistence type="predicted"/>
<dbReference type="InterPro" id="IPR027417">
    <property type="entry name" value="P-loop_NTPase"/>
</dbReference>
<dbReference type="AlphaFoldDB" id="A0A6A4HCY2"/>
<evidence type="ECO:0000313" key="2">
    <source>
        <dbReference type="Proteomes" id="UP000799118"/>
    </source>
</evidence>
<protein>
    <submittedName>
        <fullName evidence="1">Uncharacterized protein</fullName>
    </submittedName>
</protein>
<dbReference type="OrthoDB" id="5424500at2759"/>
<dbReference type="EMBL" id="ML769517">
    <property type="protein sequence ID" value="KAE9396199.1"/>
    <property type="molecule type" value="Genomic_DNA"/>
</dbReference>
<name>A0A6A4HCY2_9AGAR</name>
<dbReference type="Proteomes" id="UP000799118">
    <property type="component" value="Unassembled WGS sequence"/>
</dbReference>
<organism evidence="1 2">
    <name type="scientific">Gymnopus androsaceus JB14</name>
    <dbReference type="NCBI Taxonomy" id="1447944"/>
    <lineage>
        <taxon>Eukaryota</taxon>
        <taxon>Fungi</taxon>
        <taxon>Dikarya</taxon>
        <taxon>Basidiomycota</taxon>
        <taxon>Agaricomycotina</taxon>
        <taxon>Agaricomycetes</taxon>
        <taxon>Agaricomycetidae</taxon>
        <taxon>Agaricales</taxon>
        <taxon>Marasmiineae</taxon>
        <taxon>Omphalotaceae</taxon>
        <taxon>Gymnopus</taxon>
    </lineage>
</organism>
<evidence type="ECO:0000313" key="1">
    <source>
        <dbReference type="EMBL" id="KAE9396199.1"/>
    </source>
</evidence>
<sequence>MSSTFIVYLPDGRPNEIRKIVLNYDLDCLDVLDRLAEKYGRERVSKELLLYKPENLPWKPRDTLLERIKSWLSTTQPTNMAKLEWLKSYFPQGPENQNREYLDILALSEQTLNSMTKHRQHLSITSDVIRREELVKSLYTHARAQRFFLVHGTPGSGKSTLCRLLHNYILDQEKDAEVQVLGIWNKNIPGGVMDAFDHAADRCKVFSYDDALRGDGTKRWMLFDEGQETYDDPRSWNTLFKPVTPHENTYIVLFASYWSAEVRGRGVDERPGTSNAINDKQRMAMWPSNDGRASGPPLPLPIAGLCLLRSEYDEMVQLRQRDFRLPRIMDDVKEWLFDITAGHIGAVDSIFQGIMEQKARLHEVSLNTFLGEANPRETLALCALGKAFERGLPTARSLSHARNASALAYLRTLLQAPEGCISYQNFNNIPEGAMRAYRLGWVVLRDNNASSIAQVRFPSPFHRHRISWLLGGSEMLRADIEAMDLMDLKQFVIAVVKLFSGRALANAARHVNSHGKDSIPEAQYQNGLYRAAYQLTGGKGIWLSPEFGTGGLSKAGRIDFFVEGTKGWGIELLREGEGRFNPGGAYHRWIQQGVVKEHIVIDFRPNNANPSKEHLGYNNLFHVIFDSTFQTLLQPPTLTLYTLGQKPQVYPCPSLFSLNKTV</sequence>
<dbReference type="Gene3D" id="3.40.50.300">
    <property type="entry name" value="P-loop containing nucleotide triphosphate hydrolases"/>
    <property type="match status" value="1"/>
</dbReference>
<reference evidence="1" key="1">
    <citation type="journal article" date="2019" name="Environ. Microbiol.">
        <title>Fungal ecological strategies reflected in gene transcription - a case study of two litter decomposers.</title>
        <authorList>
            <person name="Barbi F."/>
            <person name="Kohler A."/>
            <person name="Barry K."/>
            <person name="Baskaran P."/>
            <person name="Daum C."/>
            <person name="Fauchery L."/>
            <person name="Ihrmark K."/>
            <person name="Kuo A."/>
            <person name="LaButti K."/>
            <person name="Lipzen A."/>
            <person name="Morin E."/>
            <person name="Grigoriev I.V."/>
            <person name="Henrissat B."/>
            <person name="Lindahl B."/>
            <person name="Martin F."/>
        </authorList>
    </citation>
    <scope>NUCLEOTIDE SEQUENCE</scope>
    <source>
        <strain evidence="1">JB14</strain>
    </source>
</reference>
<keyword evidence="2" id="KW-1185">Reference proteome</keyword>
<gene>
    <name evidence="1" type="ORF">BT96DRAFT_1040804</name>
</gene>
<accession>A0A6A4HCY2</accession>
<dbReference type="SUPFAM" id="SSF52540">
    <property type="entry name" value="P-loop containing nucleoside triphosphate hydrolases"/>
    <property type="match status" value="1"/>
</dbReference>